<evidence type="ECO:0000259" key="2">
    <source>
        <dbReference type="PROSITE" id="PS50404"/>
    </source>
</evidence>
<evidence type="ECO:0000256" key="1">
    <source>
        <dbReference type="RuleBase" id="RU003494"/>
    </source>
</evidence>
<dbReference type="InterPro" id="IPR036282">
    <property type="entry name" value="Glutathione-S-Trfase_C_sf"/>
</dbReference>
<evidence type="ECO:0000313" key="4">
    <source>
        <dbReference type="EMBL" id="PSB17851.1"/>
    </source>
</evidence>
<dbReference type="EMBL" id="PVWG01000023">
    <property type="protein sequence ID" value="PSB17851.1"/>
    <property type="molecule type" value="Genomic_DNA"/>
</dbReference>
<dbReference type="SFLD" id="SFLDS00019">
    <property type="entry name" value="Glutathione_Transferase_(cytos"/>
    <property type="match status" value="1"/>
</dbReference>
<dbReference type="InterPro" id="IPR004045">
    <property type="entry name" value="Glutathione_S-Trfase_N"/>
</dbReference>
<comment type="similarity">
    <text evidence="1">Belongs to the GST superfamily.</text>
</comment>
<dbReference type="OrthoDB" id="465590at2"/>
<dbReference type="InterPro" id="IPR004046">
    <property type="entry name" value="GST_C"/>
</dbReference>
<dbReference type="InterPro" id="IPR036249">
    <property type="entry name" value="Thioredoxin-like_sf"/>
</dbReference>
<dbReference type="Gene3D" id="1.20.1050.10">
    <property type="match status" value="1"/>
</dbReference>
<dbReference type="RefSeq" id="WP_073073864.1">
    <property type="nucleotide sequence ID" value="NZ_MPPI01000026.1"/>
</dbReference>
<dbReference type="STRING" id="1920490.GCA_001895925_01264"/>
<feature type="domain" description="GST C-terminal" evidence="3">
    <location>
        <begin position="84"/>
        <end position="207"/>
    </location>
</feature>
<keyword evidence="4" id="KW-0808">Transferase</keyword>
<dbReference type="CDD" id="cd03056">
    <property type="entry name" value="GST_N_4"/>
    <property type="match status" value="1"/>
</dbReference>
<dbReference type="SUPFAM" id="SSF47616">
    <property type="entry name" value="GST C-terminal domain-like"/>
    <property type="match status" value="1"/>
</dbReference>
<name>A0A2T1DBN5_9CYAN</name>
<keyword evidence="5" id="KW-1185">Reference proteome</keyword>
<accession>A0A2T1DBN5</accession>
<dbReference type="AlphaFoldDB" id="A0A2T1DBN5"/>
<proteinExistence type="inferred from homology"/>
<evidence type="ECO:0000313" key="5">
    <source>
        <dbReference type="Proteomes" id="UP000238634"/>
    </source>
</evidence>
<comment type="caution">
    <text evidence="4">The sequence shown here is derived from an EMBL/GenBank/DDBJ whole genome shotgun (WGS) entry which is preliminary data.</text>
</comment>
<dbReference type="InterPro" id="IPR010987">
    <property type="entry name" value="Glutathione-S-Trfase_C-like"/>
</dbReference>
<dbReference type="SUPFAM" id="SSF52833">
    <property type="entry name" value="Thioredoxin-like"/>
    <property type="match status" value="1"/>
</dbReference>
<dbReference type="PROSITE" id="PS50404">
    <property type="entry name" value="GST_NTER"/>
    <property type="match status" value="1"/>
</dbReference>
<sequence>MYRLYSFPPSGNCYKLRLFLTQLQIPFELVSVNLLNQETYLPEFLQKNPNGKVPVLEIEPDVFLTESNSILIYLAEETDFFSRDRLERNQILKWLFFEQFSLGANLSRPRFWITVVKQAEQFAPLIAYHQRLGNAGLGVMEQHLTTHSFFVGERYTIADIALYSYTHVAHEGGYDLSKFPNIQEWCDRVQSQPNHIRIDQNSRSLLG</sequence>
<dbReference type="PROSITE" id="PS50405">
    <property type="entry name" value="GST_CTER"/>
    <property type="match status" value="1"/>
</dbReference>
<dbReference type="SFLD" id="SFLDG01151">
    <property type="entry name" value="Main.2:_Nu-like"/>
    <property type="match status" value="1"/>
</dbReference>
<dbReference type="Pfam" id="PF02798">
    <property type="entry name" value="GST_N"/>
    <property type="match status" value="1"/>
</dbReference>
<dbReference type="Proteomes" id="UP000238634">
    <property type="component" value="Unassembled WGS sequence"/>
</dbReference>
<dbReference type="GO" id="GO:0016740">
    <property type="term" value="F:transferase activity"/>
    <property type="evidence" value="ECO:0007669"/>
    <property type="project" value="UniProtKB-KW"/>
</dbReference>
<reference evidence="4 5" key="1">
    <citation type="submission" date="2018-02" db="EMBL/GenBank/DDBJ databases">
        <authorList>
            <person name="Cohen D.B."/>
            <person name="Kent A.D."/>
        </authorList>
    </citation>
    <scope>NUCLEOTIDE SEQUENCE [LARGE SCALE GENOMIC DNA]</scope>
    <source>
        <strain evidence="4 5">ULC007</strain>
    </source>
</reference>
<feature type="domain" description="GST N-terminal" evidence="2">
    <location>
        <begin position="1"/>
        <end position="82"/>
    </location>
</feature>
<dbReference type="InterPro" id="IPR040079">
    <property type="entry name" value="Glutathione_S-Trfase"/>
</dbReference>
<evidence type="ECO:0000259" key="3">
    <source>
        <dbReference type="PROSITE" id="PS50405"/>
    </source>
</evidence>
<dbReference type="Pfam" id="PF00043">
    <property type="entry name" value="GST_C"/>
    <property type="match status" value="1"/>
</dbReference>
<protein>
    <submittedName>
        <fullName evidence="4">Glutathione S-transferase family protein</fullName>
    </submittedName>
</protein>
<dbReference type="PANTHER" id="PTHR44051">
    <property type="entry name" value="GLUTATHIONE S-TRANSFERASE-RELATED"/>
    <property type="match status" value="1"/>
</dbReference>
<dbReference type="SFLD" id="SFLDG00358">
    <property type="entry name" value="Main_(cytGST)"/>
    <property type="match status" value="1"/>
</dbReference>
<gene>
    <name evidence="4" type="ORF">C7B65_17500</name>
</gene>
<organism evidence="4 5">
    <name type="scientific">Phormidesmis priestleyi ULC007</name>
    <dbReference type="NCBI Taxonomy" id="1920490"/>
    <lineage>
        <taxon>Bacteria</taxon>
        <taxon>Bacillati</taxon>
        <taxon>Cyanobacteriota</taxon>
        <taxon>Cyanophyceae</taxon>
        <taxon>Leptolyngbyales</taxon>
        <taxon>Leptolyngbyaceae</taxon>
        <taxon>Phormidesmis</taxon>
    </lineage>
</organism>
<dbReference type="Gene3D" id="3.40.30.10">
    <property type="entry name" value="Glutaredoxin"/>
    <property type="match status" value="1"/>
</dbReference>
<reference evidence="4 5" key="2">
    <citation type="submission" date="2018-03" db="EMBL/GenBank/DDBJ databases">
        <title>The ancient ancestry and fast evolution of plastids.</title>
        <authorList>
            <person name="Moore K.R."/>
            <person name="Magnabosco C."/>
            <person name="Momper L."/>
            <person name="Gold D.A."/>
            <person name="Bosak T."/>
            <person name="Fournier G.P."/>
        </authorList>
    </citation>
    <scope>NUCLEOTIDE SEQUENCE [LARGE SCALE GENOMIC DNA]</scope>
    <source>
        <strain evidence="4 5">ULC007</strain>
    </source>
</reference>
<dbReference type="PANTHER" id="PTHR44051:SF2">
    <property type="entry name" value="HYPOTHETICAL GLUTATHIONE S-TRANSFERASE LIKE PROTEIN"/>
    <property type="match status" value="1"/>
</dbReference>